<dbReference type="AlphaFoldDB" id="A0A401H4N2"/>
<dbReference type="Proteomes" id="UP000287166">
    <property type="component" value="Unassembled WGS sequence"/>
</dbReference>
<gene>
    <name evidence="1" type="ORF">SCP_1600330</name>
</gene>
<dbReference type="OrthoDB" id="2781200at2759"/>
<dbReference type="RefSeq" id="XP_027620285.1">
    <property type="nucleotide sequence ID" value="XM_027764484.1"/>
</dbReference>
<dbReference type="Gene3D" id="3.80.10.10">
    <property type="entry name" value="Ribonuclease Inhibitor"/>
    <property type="match status" value="1"/>
</dbReference>
<evidence type="ECO:0000313" key="2">
    <source>
        <dbReference type="Proteomes" id="UP000287166"/>
    </source>
</evidence>
<accession>A0A401H4N2</accession>
<organism evidence="1 2">
    <name type="scientific">Sparassis crispa</name>
    <dbReference type="NCBI Taxonomy" id="139825"/>
    <lineage>
        <taxon>Eukaryota</taxon>
        <taxon>Fungi</taxon>
        <taxon>Dikarya</taxon>
        <taxon>Basidiomycota</taxon>
        <taxon>Agaricomycotina</taxon>
        <taxon>Agaricomycetes</taxon>
        <taxon>Polyporales</taxon>
        <taxon>Sparassidaceae</taxon>
        <taxon>Sparassis</taxon>
    </lineage>
</organism>
<dbReference type="EMBL" id="BFAD01000016">
    <property type="protein sequence ID" value="GBE89372.1"/>
    <property type="molecule type" value="Genomic_DNA"/>
</dbReference>
<comment type="caution">
    <text evidence="1">The sequence shown here is derived from an EMBL/GenBank/DDBJ whole genome shotgun (WGS) entry which is preliminary data.</text>
</comment>
<dbReference type="SUPFAM" id="SSF52047">
    <property type="entry name" value="RNI-like"/>
    <property type="match status" value="1"/>
</dbReference>
<evidence type="ECO:0000313" key="1">
    <source>
        <dbReference type="EMBL" id="GBE89372.1"/>
    </source>
</evidence>
<dbReference type="InParanoid" id="A0A401H4N2"/>
<protein>
    <recommendedName>
        <fullName evidence="3">F-box domain-containing protein</fullName>
    </recommendedName>
</protein>
<proteinExistence type="predicted"/>
<dbReference type="STRING" id="139825.A0A401H4N2"/>
<sequence length="492" mass="55188">MLEKEQRTHLLSLNEDTLFAVISHLSTNDALLLSATTRVLHDLATRHALSSVKIRFRDAAHFKTFCRYLLADIPNRLYCVRRLEVNAEACDGPDMLDVTVPPLLADLLEKIRPGHLQALVLYQPEFIIGGESRIQAAISALPELVELRLEDFAGVKSVQSLVGFSPVLRKLALKLDFQVQIGDVLAGISHMQQLESLELSGGEPPFLEPIIDAGLRLPTVRYLHLSSICDSVFVHSFPNVRRFRLEDFYHWSAGSQSGVRGWQRLDYVCTAFMALQRWMLACPIHWLDLMAFEMYPETPEFDEMCAVLQKQIRPAVLSLRVVEEVSDSWTCLIDTLPDTRCLELVIYNAEEPHADQMKLGQIDFPALLARQNIMYIQIYLDSVATAKHPEVVLSGKTGSHTPLSLSTIAELDATMAAKAHRLACSIPSLKYIALGWRRPENDAELDFPPTVRASWWRVVGSGEGRAVEPMSMELGEWVSAQMRTPGCNFGAL</sequence>
<reference evidence="1 2" key="1">
    <citation type="journal article" date="2018" name="Sci. Rep.">
        <title>Genome sequence of the cauliflower mushroom Sparassis crispa (Hanabiratake) and its association with beneficial usage.</title>
        <authorList>
            <person name="Kiyama R."/>
            <person name="Furutani Y."/>
            <person name="Kawaguchi K."/>
            <person name="Nakanishi T."/>
        </authorList>
    </citation>
    <scope>NUCLEOTIDE SEQUENCE [LARGE SCALE GENOMIC DNA]</scope>
</reference>
<dbReference type="InterPro" id="IPR032675">
    <property type="entry name" value="LRR_dom_sf"/>
</dbReference>
<evidence type="ECO:0008006" key="3">
    <source>
        <dbReference type="Google" id="ProtNLM"/>
    </source>
</evidence>
<name>A0A401H4N2_9APHY</name>
<keyword evidence="2" id="KW-1185">Reference proteome</keyword>
<dbReference type="GeneID" id="38786289"/>